<evidence type="ECO:0000313" key="2">
    <source>
        <dbReference type="EMBL" id="RSU10573.1"/>
    </source>
</evidence>
<accession>A0A430AR99</accession>
<dbReference type="Proteomes" id="UP000288028">
    <property type="component" value="Unassembled WGS sequence"/>
</dbReference>
<feature type="domain" description="N-acetyltransferase" evidence="1">
    <location>
        <begin position="8"/>
        <end position="171"/>
    </location>
</feature>
<gene>
    <name evidence="2" type="ORF">CBF28_13435</name>
</gene>
<dbReference type="InterPro" id="IPR051531">
    <property type="entry name" value="N-acetyltransferase"/>
</dbReference>
<dbReference type="PROSITE" id="PS51186">
    <property type="entry name" value="GNAT"/>
    <property type="match status" value="1"/>
</dbReference>
<protein>
    <recommendedName>
        <fullName evidence="1">N-acetyltransferase domain-containing protein</fullName>
    </recommendedName>
</protein>
<dbReference type="InterPro" id="IPR000182">
    <property type="entry name" value="GNAT_dom"/>
</dbReference>
<name>A0A430AR99_9ENTE</name>
<dbReference type="Gene3D" id="3.40.630.30">
    <property type="match status" value="1"/>
</dbReference>
<reference evidence="2 3" key="1">
    <citation type="submission" date="2017-05" db="EMBL/GenBank/DDBJ databases">
        <title>Vagococcus spp. assemblies.</title>
        <authorList>
            <person name="Gulvik C.A."/>
        </authorList>
    </citation>
    <scope>NUCLEOTIDE SEQUENCE [LARGE SCALE GENOMIC DNA]</scope>
    <source>
        <strain evidence="2 3">SS1714</strain>
    </source>
</reference>
<dbReference type="GeneID" id="95581184"/>
<organism evidence="2 3">
    <name type="scientific">Vagococcus carniphilus</name>
    <dbReference type="NCBI Taxonomy" id="218144"/>
    <lineage>
        <taxon>Bacteria</taxon>
        <taxon>Bacillati</taxon>
        <taxon>Bacillota</taxon>
        <taxon>Bacilli</taxon>
        <taxon>Lactobacillales</taxon>
        <taxon>Enterococcaceae</taxon>
        <taxon>Vagococcus</taxon>
    </lineage>
</organism>
<evidence type="ECO:0000259" key="1">
    <source>
        <dbReference type="PROSITE" id="PS51186"/>
    </source>
</evidence>
<dbReference type="PANTHER" id="PTHR43792:SF1">
    <property type="entry name" value="N-ACETYLTRANSFERASE DOMAIN-CONTAINING PROTEIN"/>
    <property type="match status" value="1"/>
</dbReference>
<sequence>MNLQTKRLQLRPIEAKDLNDYFEFYQLDSVCQYLPNEPWTPENKTENFESTLSSTNLENGSKLLLSVIYQEKAIGVIFIMPDEMIDTFEIGYVFNPTFSKQGFAFEAVSATFDYLFQIIKAHRVFANLDTRNIASMKLCEKLGMRQEAHYMEDYWLKGEWTDSYIYGILNREW</sequence>
<dbReference type="OrthoDB" id="275901at2"/>
<dbReference type="PANTHER" id="PTHR43792">
    <property type="entry name" value="GNAT FAMILY, PUTATIVE (AFU_ORTHOLOGUE AFUA_3G00765)-RELATED-RELATED"/>
    <property type="match status" value="1"/>
</dbReference>
<dbReference type="RefSeq" id="WP_126796076.1">
    <property type="nucleotide sequence ID" value="NZ_CP060720.1"/>
</dbReference>
<proteinExistence type="predicted"/>
<dbReference type="InterPro" id="IPR016181">
    <property type="entry name" value="Acyl_CoA_acyltransferase"/>
</dbReference>
<dbReference type="Pfam" id="PF13302">
    <property type="entry name" value="Acetyltransf_3"/>
    <property type="match status" value="1"/>
</dbReference>
<dbReference type="SUPFAM" id="SSF55729">
    <property type="entry name" value="Acyl-CoA N-acyltransferases (Nat)"/>
    <property type="match status" value="1"/>
</dbReference>
<comment type="caution">
    <text evidence="2">The sequence shown here is derived from an EMBL/GenBank/DDBJ whole genome shotgun (WGS) entry which is preliminary data.</text>
</comment>
<keyword evidence="3" id="KW-1185">Reference proteome</keyword>
<dbReference type="AlphaFoldDB" id="A0A430AR99"/>
<dbReference type="EMBL" id="NGKB01000017">
    <property type="protein sequence ID" value="RSU10573.1"/>
    <property type="molecule type" value="Genomic_DNA"/>
</dbReference>
<evidence type="ECO:0000313" key="3">
    <source>
        <dbReference type="Proteomes" id="UP000288028"/>
    </source>
</evidence>
<dbReference type="GO" id="GO:0016747">
    <property type="term" value="F:acyltransferase activity, transferring groups other than amino-acyl groups"/>
    <property type="evidence" value="ECO:0007669"/>
    <property type="project" value="InterPro"/>
</dbReference>